<keyword evidence="6" id="KW-0998">Cell outer membrane</keyword>
<evidence type="ECO:0000256" key="5">
    <source>
        <dbReference type="ARBA" id="ARBA00023139"/>
    </source>
</evidence>
<dbReference type="Pfam" id="PF08842">
    <property type="entry name" value="Mfa2"/>
    <property type="match status" value="1"/>
</dbReference>
<dbReference type="RefSeq" id="WP_115499229.1">
    <property type="nucleotide sequence ID" value="NZ_JACRTI010000015.1"/>
</dbReference>
<dbReference type="Proteomes" id="UP000629596">
    <property type="component" value="Unassembled WGS sequence"/>
</dbReference>
<dbReference type="EMBL" id="QREV01000015">
    <property type="protein sequence ID" value="RDU49563.1"/>
    <property type="molecule type" value="Genomic_DNA"/>
</dbReference>
<dbReference type="Proteomes" id="UP000256321">
    <property type="component" value="Unassembled WGS sequence"/>
</dbReference>
<keyword evidence="11" id="KW-1185">Reference proteome</keyword>
<sequence>MKREVLYALACVLYLTGCSNNPSLEEVVNPEKEIYPVQFSIQMEKEVVSFPATRSMPDNTIPEPSVSKAEGDKELKELCTTIEYAVYQKTEEADAPVYVKNKQFVCDASDKDIDFGIVYDSLPQGDYTFYFLAHNSKTATLSNSIFSFDNVSDTFYGALPLKIGATDEINEDITLERIVSRIEFMATDSVSDELKQFDMEIDGVANQLDITTGLGIKTLKKQTLSYIFKSEDIGIVNKTHSFYTFIPATDNKISVHLSAIAQSDELIRERQIDNILPEQNKIIRYKGRLYSRSESDDTFQISIFNNGEWGEEKEEELPE</sequence>
<keyword evidence="5" id="KW-0564">Palmitate</keyword>
<evidence type="ECO:0000313" key="9">
    <source>
        <dbReference type="EMBL" id="RDU49563.1"/>
    </source>
</evidence>
<evidence type="ECO:0000256" key="7">
    <source>
        <dbReference type="ARBA" id="ARBA00023288"/>
    </source>
</evidence>
<proteinExistence type="inferred from homology"/>
<evidence type="ECO:0000256" key="4">
    <source>
        <dbReference type="ARBA" id="ARBA00023136"/>
    </source>
</evidence>
<evidence type="ECO:0000256" key="1">
    <source>
        <dbReference type="ARBA" id="ARBA00004442"/>
    </source>
</evidence>
<evidence type="ECO:0000313" key="10">
    <source>
        <dbReference type="Proteomes" id="UP000256321"/>
    </source>
</evidence>
<dbReference type="GO" id="GO:0009279">
    <property type="term" value="C:cell outer membrane"/>
    <property type="evidence" value="ECO:0007669"/>
    <property type="project" value="UniProtKB-SubCell"/>
</dbReference>
<gene>
    <name evidence="9" type="ORF">DWU89_08525</name>
    <name evidence="8" type="ORF">H8784_08330</name>
</gene>
<dbReference type="EMBL" id="JACRTI010000015">
    <property type="protein sequence ID" value="MBC8601729.1"/>
    <property type="molecule type" value="Genomic_DNA"/>
</dbReference>
<protein>
    <submittedName>
        <fullName evidence="8">FimB/Mfa2 family fimbrial subunit</fullName>
    </submittedName>
</protein>
<dbReference type="AlphaFoldDB" id="A0A3D8HF20"/>
<reference evidence="9 10" key="1">
    <citation type="submission" date="2018-07" db="EMBL/GenBank/DDBJ databases">
        <title>Parabacteroides acidifaciens nov. sp., isolated from human feces.</title>
        <authorList>
            <person name="Wang Y.J."/>
        </authorList>
    </citation>
    <scope>NUCLEOTIDE SEQUENCE [LARGE SCALE GENOMIC DNA]</scope>
    <source>
        <strain evidence="9 10">426-9</strain>
    </source>
</reference>
<evidence type="ECO:0000256" key="2">
    <source>
        <dbReference type="ARBA" id="ARBA00007248"/>
    </source>
</evidence>
<keyword evidence="3" id="KW-0732">Signal</keyword>
<evidence type="ECO:0000256" key="3">
    <source>
        <dbReference type="ARBA" id="ARBA00022729"/>
    </source>
</evidence>
<evidence type="ECO:0000256" key="6">
    <source>
        <dbReference type="ARBA" id="ARBA00023237"/>
    </source>
</evidence>
<comment type="similarity">
    <text evidence="2">Belongs to the bacteroidetes fimbrillin superfamily. FimB/Mfa2 family.</text>
</comment>
<name>A0A3D8HF20_9BACT</name>
<comment type="subcellular location">
    <subcellularLocation>
        <location evidence="1">Cell outer membrane</location>
    </subcellularLocation>
</comment>
<keyword evidence="7" id="KW-0449">Lipoprotein</keyword>
<keyword evidence="4" id="KW-0472">Membrane</keyword>
<evidence type="ECO:0000313" key="11">
    <source>
        <dbReference type="Proteomes" id="UP000629596"/>
    </source>
</evidence>
<organism evidence="9 10">
    <name type="scientific">Parabacteroides acidifaciens</name>
    <dbReference type="NCBI Taxonomy" id="2290935"/>
    <lineage>
        <taxon>Bacteria</taxon>
        <taxon>Pseudomonadati</taxon>
        <taxon>Bacteroidota</taxon>
        <taxon>Bacteroidia</taxon>
        <taxon>Bacteroidales</taxon>
        <taxon>Tannerellaceae</taxon>
        <taxon>Parabacteroides</taxon>
    </lineage>
</organism>
<reference evidence="8 11" key="2">
    <citation type="submission" date="2020-08" db="EMBL/GenBank/DDBJ databases">
        <title>Genome public.</title>
        <authorList>
            <person name="Liu C."/>
            <person name="Sun Q."/>
        </authorList>
    </citation>
    <scope>NUCLEOTIDE SEQUENCE [LARGE SCALE GENOMIC DNA]</scope>
    <source>
        <strain evidence="8 11">426_9</strain>
    </source>
</reference>
<evidence type="ECO:0000313" key="8">
    <source>
        <dbReference type="EMBL" id="MBC8601729.1"/>
    </source>
</evidence>
<accession>A0A3D8HF20</accession>
<comment type="caution">
    <text evidence="9">The sequence shown here is derived from an EMBL/GenBank/DDBJ whole genome shotgun (WGS) entry which is preliminary data.</text>
</comment>
<dbReference type="InterPro" id="IPR014941">
    <property type="entry name" value="FimB/Mfa2/Mfa3"/>
</dbReference>